<keyword evidence="11" id="KW-1185">Reference proteome</keyword>
<dbReference type="EMBL" id="JAHKKG010000006">
    <property type="protein sequence ID" value="MBU2666056.1"/>
    <property type="molecule type" value="Genomic_DNA"/>
</dbReference>
<keyword evidence="6 7" id="KW-0067">ATP-binding</keyword>
<evidence type="ECO:0000256" key="6">
    <source>
        <dbReference type="ARBA" id="ARBA00022840"/>
    </source>
</evidence>
<evidence type="ECO:0000256" key="8">
    <source>
        <dbReference type="SAM" id="MobiDB-lite"/>
    </source>
</evidence>
<dbReference type="InterPro" id="IPR017441">
    <property type="entry name" value="Protein_kinase_ATP_BS"/>
</dbReference>
<dbReference type="Pfam" id="PF00069">
    <property type="entry name" value="Pkinase"/>
    <property type="match status" value="1"/>
</dbReference>
<evidence type="ECO:0000256" key="5">
    <source>
        <dbReference type="ARBA" id="ARBA00022777"/>
    </source>
</evidence>
<dbReference type="InterPro" id="IPR011009">
    <property type="entry name" value="Kinase-like_dom_sf"/>
</dbReference>
<name>A0ABS5YRJ0_9ACTN</name>
<reference evidence="10 11" key="1">
    <citation type="submission" date="2021-06" db="EMBL/GenBank/DDBJ databases">
        <title>Actinoplanes lichenicola sp. nov., and Actinoplanes ovalisporus sp. nov., isolated from lichen in Thailand.</title>
        <authorList>
            <person name="Saeng-In P."/>
            <person name="Kanchanasin P."/>
            <person name="Yuki M."/>
            <person name="Kudo T."/>
            <person name="Ohkuma M."/>
            <person name="Phongsopitanun W."/>
            <person name="Tanasupawat S."/>
        </authorList>
    </citation>
    <scope>NUCLEOTIDE SEQUENCE [LARGE SCALE GENOMIC DNA]</scope>
    <source>
        <strain evidence="10 11">NBRC 110975</strain>
    </source>
</reference>
<dbReference type="PRINTS" id="PR01217">
    <property type="entry name" value="PRICHEXTENSN"/>
</dbReference>
<organism evidence="10 11">
    <name type="scientific">Paractinoplanes bogorensis</name>
    <dbReference type="NCBI Taxonomy" id="1610840"/>
    <lineage>
        <taxon>Bacteria</taxon>
        <taxon>Bacillati</taxon>
        <taxon>Actinomycetota</taxon>
        <taxon>Actinomycetes</taxon>
        <taxon>Micromonosporales</taxon>
        <taxon>Micromonosporaceae</taxon>
        <taxon>Paractinoplanes</taxon>
    </lineage>
</organism>
<dbReference type="RefSeq" id="WP_215789252.1">
    <property type="nucleotide sequence ID" value="NZ_JAHKKG010000006.1"/>
</dbReference>
<evidence type="ECO:0000256" key="1">
    <source>
        <dbReference type="ARBA" id="ARBA00012513"/>
    </source>
</evidence>
<dbReference type="EC" id="2.7.11.1" evidence="1"/>
<dbReference type="PANTHER" id="PTHR43289">
    <property type="entry name" value="MITOGEN-ACTIVATED PROTEIN KINASE KINASE KINASE 20-RELATED"/>
    <property type="match status" value="1"/>
</dbReference>
<dbReference type="Gene3D" id="1.10.510.10">
    <property type="entry name" value="Transferase(Phosphotransferase) domain 1"/>
    <property type="match status" value="1"/>
</dbReference>
<evidence type="ECO:0000256" key="3">
    <source>
        <dbReference type="ARBA" id="ARBA00022679"/>
    </source>
</evidence>
<evidence type="ECO:0000256" key="7">
    <source>
        <dbReference type="PROSITE-ProRule" id="PRU10141"/>
    </source>
</evidence>
<evidence type="ECO:0000256" key="4">
    <source>
        <dbReference type="ARBA" id="ARBA00022741"/>
    </source>
</evidence>
<protein>
    <recommendedName>
        <fullName evidence="1">non-specific serine/threonine protein kinase</fullName>
        <ecNumber evidence="1">2.7.11.1</ecNumber>
    </recommendedName>
</protein>
<feature type="region of interest" description="Disordered" evidence="8">
    <location>
        <begin position="364"/>
        <end position="465"/>
    </location>
</feature>
<dbReference type="GO" id="GO:0004674">
    <property type="term" value="F:protein serine/threonine kinase activity"/>
    <property type="evidence" value="ECO:0007669"/>
    <property type="project" value="UniProtKB-KW"/>
</dbReference>
<keyword evidence="4 7" id="KW-0547">Nucleotide-binding</keyword>
<feature type="domain" description="Protein kinase" evidence="9">
    <location>
        <begin position="9"/>
        <end position="260"/>
    </location>
</feature>
<feature type="binding site" evidence="7">
    <location>
        <position position="38"/>
    </location>
    <ligand>
        <name>ATP</name>
        <dbReference type="ChEBI" id="CHEBI:30616"/>
    </ligand>
</feature>
<sequence>MSGWQLSGYTPVRPLGAGASGNVVLATHDATGTPVAIKYLVRGLGDDGTFRTAFRKEAQLLGEIDDPHVSRLYEYVESPDGAAIVMELVNGVSLRHMLREHGPTTPESALTVLKGSLAGLGAAHSHGIVHRDYKPENVLVTGEGLSKLADFGIATPVGLGVDTVVSGTPRYMAPEQWTGVPATPACDIYAATATFFECLTGRPPYDGPNLFALHDQHANAPIPTDPAPAAVHDLLRRGMAKQPGDRPPHAQAFLDVLERVAGQAYGKDWEKRGLNDLARRAALLAALWPFPDGNSGATSLAATTVGGSMAGRLGALAKSRKWTVMAGGAVVAILLIGGGAGYRYAAADSPVYAGGQTDPAVVVPSPGTPSSTVPALVPSVSVPPTTPGVTPATTLPTTGPTTGGPTPPATPGATVAPPATVPPTGAPPPPPTTTTPKPPTTSPPPPRDTTPPEVGGVSASPTAIEGEKCQYGVRTSTITVAAADDTSSPGELDVRFSYTLGGNTSTVGMKSTGKGTFRGTLGPLPMPRSATRVVITAVAVDAAGNTGKSSSTATVVLVSTCTPG</sequence>
<dbReference type="CDD" id="cd14014">
    <property type="entry name" value="STKc_PknB_like"/>
    <property type="match status" value="1"/>
</dbReference>
<evidence type="ECO:0000259" key="9">
    <source>
        <dbReference type="PROSITE" id="PS50011"/>
    </source>
</evidence>
<dbReference type="InterPro" id="IPR000719">
    <property type="entry name" value="Prot_kinase_dom"/>
</dbReference>
<comment type="caution">
    <text evidence="10">The sequence shown here is derived from an EMBL/GenBank/DDBJ whole genome shotgun (WGS) entry which is preliminary data.</text>
</comment>
<keyword evidence="3" id="KW-0808">Transferase</keyword>
<dbReference type="PANTHER" id="PTHR43289:SF6">
    <property type="entry name" value="SERINE_THREONINE-PROTEIN KINASE NEKL-3"/>
    <property type="match status" value="1"/>
</dbReference>
<dbReference type="PROSITE" id="PS00108">
    <property type="entry name" value="PROTEIN_KINASE_ST"/>
    <property type="match status" value="1"/>
</dbReference>
<proteinExistence type="predicted"/>
<dbReference type="SUPFAM" id="SSF56112">
    <property type="entry name" value="Protein kinase-like (PK-like)"/>
    <property type="match status" value="1"/>
</dbReference>
<evidence type="ECO:0000256" key="2">
    <source>
        <dbReference type="ARBA" id="ARBA00022527"/>
    </source>
</evidence>
<feature type="compositionally biased region" description="Pro residues" evidence="8">
    <location>
        <begin position="419"/>
        <end position="449"/>
    </location>
</feature>
<dbReference type="Proteomes" id="UP001519654">
    <property type="component" value="Unassembled WGS sequence"/>
</dbReference>
<evidence type="ECO:0000313" key="11">
    <source>
        <dbReference type="Proteomes" id="UP001519654"/>
    </source>
</evidence>
<gene>
    <name evidence="10" type="ORF">KOI35_21310</name>
</gene>
<evidence type="ECO:0000313" key="10">
    <source>
        <dbReference type="EMBL" id="MBU2666056.1"/>
    </source>
</evidence>
<keyword evidence="2 10" id="KW-0723">Serine/threonine-protein kinase</keyword>
<dbReference type="PROSITE" id="PS00107">
    <property type="entry name" value="PROTEIN_KINASE_ATP"/>
    <property type="match status" value="1"/>
</dbReference>
<keyword evidence="5 10" id="KW-0418">Kinase</keyword>
<accession>A0ABS5YRJ0</accession>
<dbReference type="InterPro" id="IPR008271">
    <property type="entry name" value="Ser/Thr_kinase_AS"/>
</dbReference>
<feature type="compositionally biased region" description="Low complexity" evidence="8">
    <location>
        <begin position="364"/>
        <end position="404"/>
    </location>
</feature>
<dbReference type="PROSITE" id="PS50011">
    <property type="entry name" value="PROTEIN_KINASE_DOM"/>
    <property type="match status" value="1"/>
</dbReference>